<evidence type="ECO:0000259" key="4">
    <source>
        <dbReference type="PROSITE" id="PS50949"/>
    </source>
</evidence>
<dbReference type="InterPro" id="IPR008920">
    <property type="entry name" value="TF_FadR/GntR_C"/>
</dbReference>
<feature type="domain" description="HTH gntR-type" evidence="4">
    <location>
        <begin position="12"/>
        <end position="79"/>
    </location>
</feature>
<dbReference type="Pfam" id="PF00392">
    <property type="entry name" value="GntR"/>
    <property type="match status" value="1"/>
</dbReference>
<gene>
    <name evidence="5" type="ORF">GCM10010307_29060</name>
</gene>
<keyword evidence="6" id="KW-1185">Reference proteome</keyword>
<dbReference type="InterPro" id="IPR036388">
    <property type="entry name" value="WH-like_DNA-bd_sf"/>
</dbReference>
<dbReference type="CDD" id="cd07377">
    <property type="entry name" value="WHTH_GntR"/>
    <property type="match status" value="1"/>
</dbReference>
<sequence length="228" mass="25633">MDHKFEWLEQRTTTPDGVYRALRAAILDGTVPPGGQLREAHIAADLGISRSPLREALTKLEEEGLVVKIPYRGSFVVEVSAREVAEIDSVRLRVEPYAAELSAEALRGPERPRLLQTVEDLRQAIEKDDIPASIDAHLRFHRLFYDLSEHGVLQSLWSGWETKLRLHLSVDHRTYSDDPHLLVVEHERLAAVALEGDTDAFRQELAAHFPKGLGAQTGDQGERTPRRA</sequence>
<keyword evidence="1" id="KW-0805">Transcription regulation</keyword>
<evidence type="ECO:0000256" key="1">
    <source>
        <dbReference type="ARBA" id="ARBA00023015"/>
    </source>
</evidence>
<keyword evidence="2" id="KW-0238">DNA-binding</keyword>
<dbReference type="PROSITE" id="PS50949">
    <property type="entry name" value="HTH_GNTR"/>
    <property type="match status" value="1"/>
</dbReference>
<evidence type="ECO:0000313" key="5">
    <source>
        <dbReference type="EMBL" id="GAA2634126.1"/>
    </source>
</evidence>
<dbReference type="InterPro" id="IPR036390">
    <property type="entry name" value="WH_DNA-bd_sf"/>
</dbReference>
<keyword evidence="3" id="KW-0804">Transcription</keyword>
<organism evidence="5 6">
    <name type="scientific">Streptomyces vastus</name>
    <dbReference type="NCBI Taxonomy" id="285451"/>
    <lineage>
        <taxon>Bacteria</taxon>
        <taxon>Bacillati</taxon>
        <taxon>Actinomycetota</taxon>
        <taxon>Actinomycetes</taxon>
        <taxon>Kitasatosporales</taxon>
        <taxon>Streptomycetaceae</taxon>
        <taxon>Streptomyces</taxon>
    </lineage>
</organism>
<reference evidence="5 6" key="1">
    <citation type="journal article" date="2019" name="Int. J. Syst. Evol. Microbiol.">
        <title>The Global Catalogue of Microorganisms (GCM) 10K type strain sequencing project: providing services to taxonomists for standard genome sequencing and annotation.</title>
        <authorList>
            <consortium name="The Broad Institute Genomics Platform"/>
            <consortium name="The Broad Institute Genome Sequencing Center for Infectious Disease"/>
            <person name="Wu L."/>
            <person name="Ma J."/>
        </authorList>
    </citation>
    <scope>NUCLEOTIDE SEQUENCE [LARGE SCALE GENOMIC DNA]</scope>
    <source>
        <strain evidence="5 6">JCM 4524</strain>
    </source>
</reference>
<dbReference type="Gene3D" id="1.10.10.10">
    <property type="entry name" value="Winged helix-like DNA-binding domain superfamily/Winged helix DNA-binding domain"/>
    <property type="match status" value="1"/>
</dbReference>
<dbReference type="SMART" id="SM00895">
    <property type="entry name" value="FCD"/>
    <property type="match status" value="1"/>
</dbReference>
<accession>A0ABN3QSY6</accession>
<dbReference type="PANTHER" id="PTHR43537:SF45">
    <property type="entry name" value="GNTR FAMILY REGULATORY PROTEIN"/>
    <property type="match status" value="1"/>
</dbReference>
<dbReference type="Pfam" id="PF07729">
    <property type="entry name" value="FCD"/>
    <property type="match status" value="1"/>
</dbReference>
<name>A0ABN3QSY6_9ACTN</name>
<dbReference type="InterPro" id="IPR000524">
    <property type="entry name" value="Tscrpt_reg_HTH_GntR"/>
</dbReference>
<evidence type="ECO:0000313" key="6">
    <source>
        <dbReference type="Proteomes" id="UP001500151"/>
    </source>
</evidence>
<evidence type="ECO:0000256" key="3">
    <source>
        <dbReference type="ARBA" id="ARBA00023163"/>
    </source>
</evidence>
<dbReference type="PRINTS" id="PR00035">
    <property type="entry name" value="HTHGNTR"/>
</dbReference>
<dbReference type="Proteomes" id="UP001500151">
    <property type="component" value="Unassembled WGS sequence"/>
</dbReference>
<dbReference type="InterPro" id="IPR011711">
    <property type="entry name" value="GntR_C"/>
</dbReference>
<protein>
    <submittedName>
        <fullName evidence="5">GntR family transcriptional regulator</fullName>
    </submittedName>
</protein>
<dbReference type="EMBL" id="BAAASJ010000031">
    <property type="protein sequence ID" value="GAA2634126.1"/>
    <property type="molecule type" value="Genomic_DNA"/>
</dbReference>
<dbReference type="SUPFAM" id="SSF46785">
    <property type="entry name" value="Winged helix' DNA-binding domain"/>
    <property type="match status" value="1"/>
</dbReference>
<dbReference type="SUPFAM" id="SSF48008">
    <property type="entry name" value="GntR ligand-binding domain-like"/>
    <property type="match status" value="1"/>
</dbReference>
<comment type="caution">
    <text evidence="5">The sequence shown here is derived from an EMBL/GenBank/DDBJ whole genome shotgun (WGS) entry which is preliminary data.</text>
</comment>
<dbReference type="Gene3D" id="1.20.120.530">
    <property type="entry name" value="GntR ligand-binding domain-like"/>
    <property type="match status" value="1"/>
</dbReference>
<dbReference type="RefSeq" id="WP_344390281.1">
    <property type="nucleotide sequence ID" value="NZ_BAAASJ010000031.1"/>
</dbReference>
<evidence type="ECO:0000256" key="2">
    <source>
        <dbReference type="ARBA" id="ARBA00023125"/>
    </source>
</evidence>
<dbReference type="PANTHER" id="PTHR43537">
    <property type="entry name" value="TRANSCRIPTIONAL REGULATOR, GNTR FAMILY"/>
    <property type="match status" value="1"/>
</dbReference>
<proteinExistence type="predicted"/>
<dbReference type="SMART" id="SM00345">
    <property type="entry name" value="HTH_GNTR"/>
    <property type="match status" value="1"/>
</dbReference>